<dbReference type="InterPro" id="IPR002557">
    <property type="entry name" value="Chitin-bd_dom"/>
</dbReference>
<dbReference type="GO" id="GO:0008061">
    <property type="term" value="F:chitin binding"/>
    <property type="evidence" value="ECO:0007669"/>
    <property type="project" value="InterPro"/>
</dbReference>
<dbReference type="SUPFAM" id="SSF57625">
    <property type="entry name" value="Invertebrate chitin-binding proteins"/>
    <property type="match status" value="2"/>
</dbReference>
<evidence type="ECO:0000256" key="1">
    <source>
        <dbReference type="ARBA" id="ARBA00023278"/>
    </source>
</evidence>
<feature type="chain" id="PRO_5032586920" evidence="4">
    <location>
        <begin position="25"/>
        <end position="867"/>
    </location>
</feature>
<dbReference type="GO" id="GO:0005576">
    <property type="term" value="C:extracellular region"/>
    <property type="evidence" value="ECO:0007669"/>
    <property type="project" value="InterPro"/>
</dbReference>
<organism evidence="7 8">
    <name type="scientific">Mytilus galloprovincialis</name>
    <name type="common">Mediterranean mussel</name>
    <dbReference type="NCBI Taxonomy" id="29158"/>
    <lineage>
        <taxon>Eukaryota</taxon>
        <taxon>Metazoa</taxon>
        <taxon>Spiralia</taxon>
        <taxon>Lophotrochozoa</taxon>
        <taxon>Mollusca</taxon>
        <taxon>Bivalvia</taxon>
        <taxon>Autobranchia</taxon>
        <taxon>Pteriomorphia</taxon>
        <taxon>Mytilida</taxon>
        <taxon>Mytiloidea</taxon>
        <taxon>Mytilidae</taxon>
        <taxon>Mytilinae</taxon>
        <taxon>Mytilus</taxon>
    </lineage>
</organism>
<dbReference type="InterPro" id="IPR013320">
    <property type="entry name" value="ConA-like_dom_sf"/>
</dbReference>
<keyword evidence="1" id="KW-0379">Hydroxylation</keyword>
<dbReference type="Proteomes" id="UP000596742">
    <property type="component" value="Unassembled WGS sequence"/>
</dbReference>
<feature type="region of interest" description="Disordered" evidence="3">
    <location>
        <begin position="226"/>
        <end position="246"/>
    </location>
</feature>
<dbReference type="AlphaFoldDB" id="A0A8B6DRP6"/>
<gene>
    <name evidence="7" type="ORF">MGAL_10B013224</name>
</gene>
<evidence type="ECO:0000313" key="8">
    <source>
        <dbReference type="Proteomes" id="UP000596742"/>
    </source>
</evidence>
<dbReference type="EMBL" id="UYJE01004003">
    <property type="protein sequence ID" value="VDI24118.1"/>
    <property type="molecule type" value="Genomic_DNA"/>
</dbReference>
<feature type="compositionally biased region" description="Basic and acidic residues" evidence="3">
    <location>
        <begin position="404"/>
        <end position="432"/>
    </location>
</feature>
<evidence type="ECO:0000313" key="7">
    <source>
        <dbReference type="EMBL" id="VDI24118.1"/>
    </source>
</evidence>
<dbReference type="OrthoDB" id="6132182at2759"/>
<dbReference type="Gene3D" id="2.60.120.200">
    <property type="match status" value="1"/>
</dbReference>
<dbReference type="CDD" id="cd01450">
    <property type="entry name" value="vWFA_subfamily_ECM"/>
    <property type="match status" value="1"/>
</dbReference>
<dbReference type="InterPro" id="IPR036508">
    <property type="entry name" value="Chitin-bd_dom_sf"/>
</dbReference>
<keyword evidence="8" id="KW-1185">Reference proteome</keyword>
<dbReference type="SMART" id="SM00327">
    <property type="entry name" value="VWA"/>
    <property type="match status" value="1"/>
</dbReference>
<dbReference type="SUPFAM" id="SSF49899">
    <property type="entry name" value="Concanavalin A-like lectins/glucanases"/>
    <property type="match status" value="1"/>
</dbReference>
<evidence type="ECO:0000256" key="3">
    <source>
        <dbReference type="SAM" id="MobiDB-lite"/>
    </source>
</evidence>
<keyword evidence="4" id="KW-0732">Signal</keyword>
<comment type="caution">
    <text evidence="7">The sequence shown here is derived from an EMBL/GenBank/DDBJ whole genome shotgun (WGS) entry which is preliminary data.</text>
</comment>
<dbReference type="PROSITE" id="PS50940">
    <property type="entry name" value="CHIT_BIND_II"/>
    <property type="match status" value="1"/>
</dbReference>
<dbReference type="SMART" id="SM00494">
    <property type="entry name" value="ChtBD2"/>
    <property type="match status" value="2"/>
</dbReference>
<feature type="compositionally biased region" description="Polar residues" evidence="3">
    <location>
        <begin position="436"/>
        <end position="447"/>
    </location>
</feature>
<protein>
    <submittedName>
        <fullName evidence="7">Uncharacterized protein</fullName>
    </submittedName>
</protein>
<dbReference type="Gene3D" id="3.40.50.410">
    <property type="entry name" value="von Willebrand factor, type A domain"/>
    <property type="match status" value="1"/>
</dbReference>
<dbReference type="PROSITE" id="PS50234">
    <property type="entry name" value="VWFA"/>
    <property type="match status" value="1"/>
</dbReference>
<dbReference type="InterPro" id="IPR002035">
    <property type="entry name" value="VWF_A"/>
</dbReference>
<comment type="similarity">
    <text evidence="2">Belongs to the fibril-associated collagens with interrupted helices (FACIT) family.</text>
</comment>
<name>A0A8B6DRP6_MYTGA</name>
<evidence type="ECO:0000259" key="6">
    <source>
        <dbReference type="PROSITE" id="PS50940"/>
    </source>
</evidence>
<sequence length="867" mass="97811">MMKSKITHYVAFMIFCLRILSTSADSNGYTEQGDIIFLLDGSDSISDAEFLEQKKLVEHFITQTDIGSDRVRVGVIVVSSDIGDTISFVHSTNKNNLITQLDQLQQPQDGSRIDLGINRIERMFFTEGRSKMTQIGVIITDGRSKYPDASKGESEALKSIGIHLFSVGVGRLVDEKQLKSMAFSPNEYFYIEPFHMAVDKLLQAVRKLTIPNQSVIKAKQAVQTTTTERPTTVTTQPSTTTTTNATTPLTTTRATIVIHNPMEEDNDMNGQVKISVKSNILNGRDIIGTKVEKMFSQDDVPWLSQNSFNEPSYREPKQNEQTWYNPVNPVQAPWVTLPTQKSTPAAWNTIAPTAQSYQMYTNAPEQHAATDSWARGYRNPLAPIKLFSINMPIKVYQDNGGTNQDDKRQPNQDYVRRPNKDYERIQNQDYGRRPMTQPQITTRKQVPTSTTTMATTTIPVTQKQRIEQQLLDRPGVNPDRVEEEHSKTHGTVQMDLCYGSQYVDGVGYNADPKSCNEFVQCFYEGGQIKVERARCPFRMFWDQRLLLCRPATSMSCWRDPCFDFTVRSYDHKGNCRAHWTCRNGLSQAKCCPTGFAFSEEKQECIPEHGCNDWCEDSGDLTFTSPFASCRMSPFETNERFYFEEIPGLGMMTRSCPRGSQYNPGLCTCDRSDDVRRESCRPELILDFHDGFNDKSGNNLAVTPENVHIESGAARFDGSGKIRLWRFSGVSYGSQFTVTMKYKENPHSRTTEPMHLLSNCFNPEVMRPSIDIAISPNKGAMFLATTDKAGEKMAILKYNSTEWKTLSFVYDGKFLTGSINGMTSRVPLRGVIEERPSALILGACDYFGGFDGLMDDVKLYLCVPHGIT</sequence>
<feature type="signal peptide" evidence="4">
    <location>
        <begin position="1"/>
        <end position="24"/>
    </location>
</feature>
<evidence type="ECO:0000256" key="2">
    <source>
        <dbReference type="ARBA" id="ARBA00049648"/>
    </source>
</evidence>
<dbReference type="PRINTS" id="PR00453">
    <property type="entry name" value="VWFADOMAIN"/>
</dbReference>
<dbReference type="InterPro" id="IPR050525">
    <property type="entry name" value="ECM_Assembly_Org"/>
</dbReference>
<dbReference type="InterPro" id="IPR036465">
    <property type="entry name" value="vWFA_dom_sf"/>
</dbReference>
<dbReference type="Pfam" id="PF00092">
    <property type="entry name" value="VWA"/>
    <property type="match status" value="1"/>
</dbReference>
<dbReference type="PANTHER" id="PTHR24020">
    <property type="entry name" value="COLLAGEN ALPHA"/>
    <property type="match status" value="1"/>
</dbReference>
<reference evidence="7" key="1">
    <citation type="submission" date="2018-11" db="EMBL/GenBank/DDBJ databases">
        <authorList>
            <person name="Alioto T."/>
            <person name="Alioto T."/>
        </authorList>
    </citation>
    <scope>NUCLEOTIDE SEQUENCE</scope>
</reference>
<accession>A0A8B6DRP6</accession>
<feature type="region of interest" description="Disordered" evidence="3">
    <location>
        <begin position="397"/>
        <end position="451"/>
    </location>
</feature>
<proteinExistence type="inferred from homology"/>
<evidence type="ECO:0000256" key="4">
    <source>
        <dbReference type="SAM" id="SignalP"/>
    </source>
</evidence>
<feature type="domain" description="VWFA" evidence="5">
    <location>
        <begin position="34"/>
        <end position="205"/>
    </location>
</feature>
<dbReference type="SUPFAM" id="SSF53300">
    <property type="entry name" value="vWA-like"/>
    <property type="match status" value="1"/>
</dbReference>
<evidence type="ECO:0000259" key="5">
    <source>
        <dbReference type="PROSITE" id="PS50234"/>
    </source>
</evidence>
<dbReference type="PANTHER" id="PTHR24020:SF20">
    <property type="entry name" value="PH DOMAIN-CONTAINING PROTEIN"/>
    <property type="match status" value="1"/>
</dbReference>
<feature type="domain" description="Chitin-binding type-2" evidence="6">
    <location>
        <begin position="494"/>
        <end position="558"/>
    </location>
</feature>